<feature type="domain" description="Glycosyltransferase subfamily 4-like N-terminal" evidence="2">
    <location>
        <begin position="13"/>
        <end position="173"/>
    </location>
</feature>
<sequence>MRKRRVLMTADSVGGVWQYATDLAVALSGDHDVTIAHMGPGSVDEVAGVRVIATGLPLDWLAEDAAAVRAAAAAIVDLARSGRAEVVQLNSPALAAAATFDVPVVAVDHGAIATWWEATRPGEPLPARYAWHAALAADGLRRADAVVVPSAAYGAAVRRRYGLPVDPVAVHNGRAVPPKSGATPARRAFTAGRLWDAAKATPLLDAVAARLPFAFEAAGPLIAPHGETVAPAHLAHLGTLGAAALAERLSARPMFVSAARFEPFGLAVLEAAGAGCPLVLADMPVFRELWQDAALFVAGEDPAHWADAIARLADDPAEACRLGDAAAARAARYTPTATARAMARLYARVAAPAMREVAA</sequence>
<dbReference type="Pfam" id="PF13439">
    <property type="entry name" value="Glyco_transf_4"/>
    <property type="match status" value="1"/>
</dbReference>
<evidence type="ECO:0000259" key="1">
    <source>
        <dbReference type="Pfam" id="PF00534"/>
    </source>
</evidence>
<gene>
    <name evidence="3" type="ORF">HBH26_12930</name>
</gene>
<dbReference type="InterPro" id="IPR001296">
    <property type="entry name" value="Glyco_trans_1"/>
</dbReference>
<accession>A0ABX1CUF7</accession>
<dbReference type="Proteomes" id="UP000732399">
    <property type="component" value="Unassembled WGS sequence"/>
</dbReference>
<dbReference type="InterPro" id="IPR028098">
    <property type="entry name" value="Glyco_trans_4-like_N"/>
</dbReference>
<dbReference type="RefSeq" id="WP_168135042.1">
    <property type="nucleotide sequence ID" value="NZ_JAAVJH010000007.1"/>
</dbReference>
<protein>
    <submittedName>
        <fullName evidence="3">Glycosyltransferase family 4 protein</fullName>
    </submittedName>
</protein>
<organism evidence="3 4">
    <name type="scientific">Sphingomonas corticis</name>
    <dbReference type="NCBI Taxonomy" id="2722791"/>
    <lineage>
        <taxon>Bacteria</taxon>
        <taxon>Pseudomonadati</taxon>
        <taxon>Pseudomonadota</taxon>
        <taxon>Alphaproteobacteria</taxon>
        <taxon>Sphingomonadales</taxon>
        <taxon>Sphingomonadaceae</taxon>
        <taxon>Sphingomonas</taxon>
    </lineage>
</organism>
<feature type="domain" description="Glycosyl transferase family 1" evidence="1">
    <location>
        <begin position="233"/>
        <end position="327"/>
    </location>
</feature>
<comment type="caution">
    <text evidence="3">The sequence shown here is derived from an EMBL/GenBank/DDBJ whole genome shotgun (WGS) entry which is preliminary data.</text>
</comment>
<evidence type="ECO:0000313" key="3">
    <source>
        <dbReference type="EMBL" id="NJR79487.1"/>
    </source>
</evidence>
<dbReference type="EMBL" id="JAAVJH010000007">
    <property type="protein sequence ID" value="NJR79487.1"/>
    <property type="molecule type" value="Genomic_DNA"/>
</dbReference>
<dbReference type="Gene3D" id="3.40.50.2000">
    <property type="entry name" value="Glycogen Phosphorylase B"/>
    <property type="match status" value="2"/>
</dbReference>
<keyword evidence="4" id="KW-1185">Reference proteome</keyword>
<proteinExistence type="predicted"/>
<dbReference type="PANTHER" id="PTHR45947:SF3">
    <property type="entry name" value="SULFOQUINOVOSYL TRANSFERASE SQD2"/>
    <property type="match status" value="1"/>
</dbReference>
<name>A0ABX1CUF7_9SPHN</name>
<dbReference type="Pfam" id="PF00534">
    <property type="entry name" value="Glycos_transf_1"/>
    <property type="match status" value="1"/>
</dbReference>
<dbReference type="PANTHER" id="PTHR45947">
    <property type="entry name" value="SULFOQUINOVOSYL TRANSFERASE SQD2"/>
    <property type="match status" value="1"/>
</dbReference>
<dbReference type="SUPFAM" id="SSF53756">
    <property type="entry name" value="UDP-Glycosyltransferase/glycogen phosphorylase"/>
    <property type="match status" value="1"/>
</dbReference>
<dbReference type="InterPro" id="IPR050194">
    <property type="entry name" value="Glycosyltransferase_grp1"/>
</dbReference>
<reference evidence="3 4" key="1">
    <citation type="submission" date="2020-03" db="EMBL/GenBank/DDBJ databases">
        <authorList>
            <person name="Wang L."/>
            <person name="He N."/>
            <person name="Li Y."/>
            <person name="Fang Y."/>
            <person name="Zhang F."/>
        </authorList>
    </citation>
    <scope>NUCLEOTIDE SEQUENCE [LARGE SCALE GENOMIC DNA]</scope>
    <source>
        <strain evidence="3 4">36D10-4-7</strain>
    </source>
</reference>
<evidence type="ECO:0000313" key="4">
    <source>
        <dbReference type="Proteomes" id="UP000732399"/>
    </source>
</evidence>
<evidence type="ECO:0000259" key="2">
    <source>
        <dbReference type="Pfam" id="PF13439"/>
    </source>
</evidence>
<dbReference type="CDD" id="cd03801">
    <property type="entry name" value="GT4_PimA-like"/>
    <property type="match status" value="1"/>
</dbReference>